<dbReference type="KEGG" id="ths:TES1_0744"/>
<feature type="transmembrane region" description="Helical" evidence="5">
    <location>
        <begin position="138"/>
        <end position="164"/>
    </location>
</feature>
<dbReference type="HOGENOM" id="CLU_045498_5_0_2"/>
<dbReference type="STRING" id="582419.TES1_0744"/>
<keyword evidence="3 5" id="KW-1133">Transmembrane helix</keyword>
<proteinExistence type="inferred from homology"/>
<dbReference type="GO" id="GO:0005886">
    <property type="term" value="C:plasma membrane"/>
    <property type="evidence" value="ECO:0007669"/>
    <property type="project" value="UniProtKB-SubCell"/>
</dbReference>
<name>W0I6Q9_9EURY</name>
<evidence type="ECO:0000256" key="3">
    <source>
        <dbReference type="ARBA" id="ARBA00022989"/>
    </source>
</evidence>
<feature type="transmembrane region" description="Helical" evidence="5">
    <location>
        <begin position="69"/>
        <end position="91"/>
    </location>
</feature>
<dbReference type="GeneID" id="24906777"/>
<keyword evidence="5" id="KW-1003">Cell membrane</keyword>
<comment type="subcellular location">
    <subcellularLocation>
        <location evidence="5">Cell membrane</location>
        <topology evidence="5">Multi-pass membrane protein</topology>
    </subcellularLocation>
    <subcellularLocation>
        <location evidence="1">Membrane</location>
        <topology evidence="1">Multi-pass membrane protein</topology>
    </subcellularLocation>
</comment>
<feature type="transmembrane region" description="Helical" evidence="5">
    <location>
        <begin position="12"/>
        <end position="37"/>
    </location>
</feature>
<feature type="transmembrane region" description="Helical" evidence="5">
    <location>
        <begin position="203"/>
        <end position="223"/>
    </location>
</feature>
<dbReference type="AlphaFoldDB" id="W0I6Q9"/>
<keyword evidence="4 5" id="KW-0472">Membrane</keyword>
<dbReference type="RefSeq" id="WP_042680387.1">
    <property type="nucleotide sequence ID" value="NZ_CP006965.1"/>
</dbReference>
<feature type="transmembrane region" description="Helical" evidence="5">
    <location>
        <begin position="97"/>
        <end position="117"/>
    </location>
</feature>
<gene>
    <name evidence="6" type="ORF">TES1_0744</name>
</gene>
<dbReference type="Pfam" id="PF01925">
    <property type="entry name" value="TauE"/>
    <property type="match status" value="1"/>
</dbReference>
<sequence>MEIIISSIISGFISGLSLGLTGSGGSILAVPLLVYLVGLDPHLAVGTSLVAVGITAIIGLLLHLRQGNVLFKIGFVMAIPSILGIYIGSYLNKAVEGPILLVLFAFLMIVMGIKMMKESENKVISPDTDKEKTDFGRILVLGFVVGIASGFFGVGGGFLIVPALTIGAGLKMHKAVGTSLFVIVLNGFAGLISYELQGRPVDIPITLLFVIGGFVGNFIGTHVANSLSCKELKRVFALIVVIVAFYLIAINLPKVI</sequence>
<reference evidence="6 7" key="1">
    <citation type="journal article" date="2014" name="Int. J. Syst. Evol. Microbiol.">
        <title>Thermococcus paralvinellae sp. nov. and Thermococcus cleftensis sp. nov. of hyperthermophilic heterotrophs from deep-sea hydrothermal vents.</title>
        <authorList>
            <person name="Hensley S.A."/>
            <person name="Jung J.H."/>
            <person name="Park C.S."/>
            <person name="Holden J.F."/>
        </authorList>
    </citation>
    <scope>NUCLEOTIDE SEQUENCE [LARGE SCALE GENOMIC DNA]</scope>
    <source>
        <strain evidence="6 7">ES1</strain>
    </source>
</reference>
<accession>W0I6Q9</accession>
<protein>
    <recommendedName>
        <fullName evidence="5">Probable membrane transporter protein</fullName>
    </recommendedName>
</protein>
<dbReference type="PANTHER" id="PTHR43701">
    <property type="entry name" value="MEMBRANE TRANSPORTER PROTEIN MJ0441-RELATED"/>
    <property type="match status" value="1"/>
</dbReference>
<dbReference type="InterPro" id="IPR051598">
    <property type="entry name" value="TSUP/Inactive_protease-like"/>
</dbReference>
<feature type="transmembrane region" description="Helical" evidence="5">
    <location>
        <begin position="43"/>
        <end position="62"/>
    </location>
</feature>
<dbReference type="EMBL" id="CP006965">
    <property type="protein sequence ID" value="AHF80130.1"/>
    <property type="molecule type" value="Genomic_DNA"/>
</dbReference>
<evidence type="ECO:0000313" key="7">
    <source>
        <dbReference type="Proteomes" id="UP000019027"/>
    </source>
</evidence>
<dbReference type="InterPro" id="IPR002781">
    <property type="entry name" value="TM_pro_TauE-like"/>
</dbReference>
<feature type="transmembrane region" description="Helical" evidence="5">
    <location>
        <begin position="235"/>
        <end position="252"/>
    </location>
</feature>
<evidence type="ECO:0000256" key="5">
    <source>
        <dbReference type="RuleBase" id="RU363041"/>
    </source>
</evidence>
<dbReference type="OrthoDB" id="12267at2157"/>
<organism evidence="6 7">
    <name type="scientific">Thermococcus paralvinellae</name>
    <dbReference type="NCBI Taxonomy" id="582419"/>
    <lineage>
        <taxon>Archaea</taxon>
        <taxon>Methanobacteriati</taxon>
        <taxon>Methanobacteriota</taxon>
        <taxon>Thermococci</taxon>
        <taxon>Thermococcales</taxon>
        <taxon>Thermococcaceae</taxon>
        <taxon>Thermococcus</taxon>
    </lineage>
</organism>
<evidence type="ECO:0000256" key="2">
    <source>
        <dbReference type="ARBA" id="ARBA00022692"/>
    </source>
</evidence>
<dbReference type="PANTHER" id="PTHR43701:SF2">
    <property type="entry name" value="MEMBRANE TRANSPORTER PROTEIN YJNA-RELATED"/>
    <property type="match status" value="1"/>
</dbReference>
<keyword evidence="7" id="KW-1185">Reference proteome</keyword>
<comment type="similarity">
    <text evidence="5">Belongs to the 4-toluene sulfonate uptake permease (TSUP) (TC 2.A.102) family.</text>
</comment>
<keyword evidence="2 5" id="KW-0812">Transmembrane</keyword>
<evidence type="ECO:0000313" key="6">
    <source>
        <dbReference type="EMBL" id="AHF80130.1"/>
    </source>
</evidence>
<feature type="transmembrane region" description="Helical" evidence="5">
    <location>
        <begin position="176"/>
        <end position="196"/>
    </location>
</feature>
<evidence type="ECO:0000256" key="1">
    <source>
        <dbReference type="ARBA" id="ARBA00004141"/>
    </source>
</evidence>
<evidence type="ECO:0000256" key="4">
    <source>
        <dbReference type="ARBA" id="ARBA00023136"/>
    </source>
</evidence>
<dbReference type="Proteomes" id="UP000019027">
    <property type="component" value="Chromosome"/>
</dbReference>